<evidence type="ECO:0000313" key="3">
    <source>
        <dbReference type="Proteomes" id="UP000199392"/>
    </source>
</evidence>
<dbReference type="Proteomes" id="UP000199392">
    <property type="component" value="Unassembled WGS sequence"/>
</dbReference>
<dbReference type="OrthoDB" id="1122998at2"/>
<evidence type="ECO:0000256" key="1">
    <source>
        <dbReference type="SAM" id="MobiDB-lite"/>
    </source>
</evidence>
<sequence>MARGGNGNGSGNGAGVGGGNGGGQPTGSGIKKGELFGDMYVLLRDLDPTDGDGGNGEPVLDANGNPILVGSDGDPIFYVADPLSEDPDNPDWILDPDRESFVQEVELERANVARAPDKVMEKALDAALLKIETADSVGTDAAGRITYTVNGIESTIDSPVENLALYKYLMTRDAEGTDAGGWSDDLIDSWPQALQDLVVGDDPDNPGTTESPAWDPASLLGAAFAKEGEVTLDGMLYENSVLGVNAVSQTGSGVEIDYFEFNNGTSESYDYVRSDRYEGVMVEYYMNMDDDPDLEYGTGDIYDLVFNKQDWSDNYIVLQADGETLEEEDATGSGANDFAQAADDARAVIFFMHEYDATLI</sequence>
<dbReference type="STRING" id="311180.SAMN04488050_11138"/>
<dbReference type="RefSeq" id="WP_092428087.1">
    <property type="nucleotide sequence ID" value="NZ_FNCL01000011.1"/>
</dbReference>
<name>A0A1I6VG83_9RHOB</name>
<evidence type="ECO:0000313" key="2">
    <source>
        <dbReference type="EMBL" id="SFT12665.1"/>
    </source>
</evidence>
<accession>A0A1I6VG83</accession>
<organism evidence="2 3">
    <name type="scientific">Alloyangia pacifica</name>
    <dbReference type="NCBI Taxonomy" id="311180"/>
    <lineage>
        <taxon>Bacteria</taxon>
        <taxon>Pseudomonadati</taxon>
        <taxon>Pseudomonadota</taxon>
        <taxon>Alphaproteobacteria</taxon>
        <taxon>Rhodobacterales</taxon>
        <taxon>Roseobacteraceae</taxon>
        <taxon>Alloyangia</taxon>
    </lineage>
</organism>
<protein>
    <submittedName>
        <fullName evidence="2">Uncharacterized protein</fullName>
    </submittedName>
</protein>
<feature type="region of interest" description="Disordered" evidence="1">
    <location>
        <begin position="1"/>
        <end position="31"/>
    </location>
</feature>
<feature type="compositionally biased region" description="Gly residues" evidence="1">
    <location>
        <begin position="1"/>
        <end position="26"/>
    </location>
</feature>
<dbReference type="EMBL" id="FOZW01000011">
    <property type="protein sequence ID" value="SFT12665.1"/>
    <property type="molecule type" value="Genomic_DNA"/>
</dbReference>
<keyword evidence="3" id="KW-1185">Reference proteome</keyword>
<reference evidence="3" key="1">
    <citation type="submission" date="2016-10" db="EMBL/GenBank/DDBJ databases">
        <authorList>
            <person name="Varghese N."/>
            <person name="Submissions S."/>
        </authorList>
    </citation>
    <scope>NUCLEOTIDE SEQUENCE [LARGE SCALE GENOMIC DNA]</scope>
    <source>
        <strain evidence="3">DSM 26894</strain>
    </source>
</reference>
<proteinExistence type="predicted"/>
<gene>
    <name evidence="2" type="ORF">SAMN04488050_11138</name>
</gene>
<dbReference type="AlphaFoldDB" id="A0A1I6VG83"/>